<sequence length="356" mass="39773">MRKYMDNKKEELKFENSMSNSTFSDEIQGNSFAAFFDMPTCDQQGGGGGGGGDQKGFMDLLGIPEYNQSLLDWFPTPSTTTTTTATTTATATTTTTMPPQQQQQQPQEQPLPESSEVLNTPATPNSSSISSSSNEAANEEQIKAGHEEDQDQEKTKKQLKPKKKNQKRQREPRFAFMTKSEVDHLDDGYRWRKYGQKAVKNSPYPRSYYRCTTTGCGVKKRVERSSDDPSIVVTTYEGQHTHPSPVTPRGSIGIMPEATAAGFGAMTSSFVIPQPQYQQQHHHHLLQQHPYMYSSQLPLNISTSTTNLNSSSFPTFIQERHFGTSPSASLLRDHGLLQDIVPSQMIRKEPKEEYNG</sequence>
<dbReference type="AlphaFoldDB" id="A0AAN7ILV8"/>
<dbReference type="InterPro" id="IPR036576">
    <property type="entry name" value="WRKY_dom_sf"/>
</dbReference>
<evidence type="ECO:0000256" key="4">
    <source>
        <dbReference type="ARBA" id="ARBA00023125"/>
    </source>
</evidence>
<evidence type="ECO:0000259" key="8">
    <source>
        <dbReference type="PROSITE" id="PS50811"/>
    </source>
</evidence>
<organism evidence="9 10">
    <name type="scientific">Quercus rubra</name>
    <name type="common">Northern red oak</name>
    <name type="synonym">Quercus borealis</name>
    <dbReference type="NCBI Taxonomy" id="3512"/>
    <lineage>
        <taxon>Eukaryota</taxon>
        <taxon>Viridiplantae</taxon>
        <taxon>Streptophyta</taxon>
        <taxon>Embryophyta</taxon>
        <taxon>Tracheophyta</taxon>
        <taxon>Spermatophyta</taxon>
        <taxon>Magnoliopsida</taxon>
        <taxon>eudicotyledons</taxon>
        <taxon>Gunneridae</taxon>
        <taxon>Pentapetalae</taxon>
        <taxon>rosids</taxon>
        <taxon>fabids</taxon>
        <taxon>Fagales</taxon>
        <taxon>Fagaceae</taxon>
        <taxon>Quercus</taxon>
    </lineage>
</organism>
<dbReference type="Proteomes" id="UP001324115">
    <property type="component" value="Unassembled WGS sequence"/>
</dbReference>
<evidence type="ECO:0000256" key="5">
    <source>
        <dbReference type="ARBA" id="ARBA00023163"/>
    </source>
</evidence>
<dbReference type="InterPro" id="IPR003657">
    <property type="entry name" value="WRKY_dom"/>
</dbReference>
<dbReference type="GO" id="GO:0005634">
    <property type="term" value="C:nucleus"/>
    <property type="evidence" value="ECO:0007669"/>
    <property type="project" value="UniProtKB-SubCell"/>
</dbReference>
<dbReference type="GO" id="GO:0043565">
    <property type="term" value="F:sequence-specific DNA binding"/>
    <property type="evidence" value="ECO:0007669"/>
    <property type="project" value="InterPro"/>
</dbReference>
<comment type="caution">
    <text evidence="9">The sequence shown here is derived from an EMBL/GenBank/DDBJ whole genome shotgun (WGS) entry which is preliminary data.</text>
</comment>
<accession>A0AAN7ILV8</accession>
<feature type="domain" description="WRKY" evidence="8">
    <location>
        <begin position="180"/>
        <end position="245"/>
    </location>
</feature>
<keyword evidence="3" id="KW-0805">Transcription regulation</keyword>
<feature type="region of interest" description="Disordered" evidence="7">
    <location>
        <begin position="72"/>
        <end position="175"/>
    </location>
</feature>
<dbReference type="PROSITE" id="PS50811">
    <property type="entry name" value="WRKY"/>
    <property type="match status" value="1"/>
</dbReference>
<keyword evidence="5" id="KW-0804">Transcription</keyword>
<dbReference type="Gene3D" id="2.20.25.80">
    <property type="entry name" value="WRKY domain"/>
    <property type="match status" value="1"/>
</dbReference>
<dbReference type="PANTHER" id="PTHR31221:SF378">
    <property type="entry name" value="WRKY TRANSCRIPTION FACTOR 23-RELATED"/>
    <property type="match status" value="1"/>
</dbReference>
<feature type="compositionally biased region" description="Basic and acidic residues" evidence="7">
    <location>
        <begin position="140"/>
        <end position="156"/>
    </location>
</feature>
<proteinExistence type="inferred from homology"/>
<protein>
    <recommendedName>
        <fullName evidence="8">WRKY domain-containing protein</fullName>
    </recommendedName>
</protein>
<dbReference type="SMART" id="SM00774">
    <property type="entry name" value="WRKY"/>
    <property type="match status" value="1"/>
</dbReference>
<dbReference type="PIRSF" id="PIRSF038130">
    <property type="entry name" value="TF_WRKY_IIc"/>
    <property type="match status" value="1"/>
</dbReference>
<evidence type="ECO:0000256" key="2">
    <source>
        <dbReference type="ARBA" id="ARBA00008964"/>
    </source>
</evidence>
<dbReference type="GO" id="GO:0003700">
    <property type="term" value="F:DNA-binding transcription factor activity"/>
    <property type="evidence" value="ECO:0007669"/>
    <property type="project" value="InterPro"/>
</dbReference>
<reference evidence="9 10" key="1">
    <citation type="journal article" date="2023" name="G3 (Bethesda)">
        <title>A haplotype-resolved chromosome-scale genome for Quercus rubra L. provides insights into the genetics of adaptive traits for red oak species.</title>
        <authorList>
            <person name="Kapoor B."/>
            <person name="Jenkins J."/>
            <person name="Schmutz J."/>
            <person name="Zhebentyayeva T."/>
            <person name="Kuelheim C."/>
            <person name="Coggeshall M."/>
            <person name="Heim C."/>
            <person name="Lasky J.R."/>
            <person name="Leites L."/>
            <person name="Islam-Faridi N."/>
            <person name="Romero-Severson J."/>
            <person name="DeLeo V.L."/>
            <person name="Lucas S.M."/>
            <person name="Lazic D."/>
            <person name="Gailing O."/>
            <person name="Carlson J."/>
            <person name="Staton M."/>
        </authorList>
    </citation>
    <scope>NUCLEOTIDE SEQUENCE [LARGE SCALE GENOMIC DNA]</scope>
    <source>
        <strain evidence="9">Pseudo-F2</strain>
    </source>
</reference>
<dbReference type="SUPFAM" id="SSF118290">
    <property type="entry name" value="WRKY DNA-binding domain"/>
    <property type="match status" value="1"/>
</dbReference>
<keyword evidence="10" id="KW-1185">Reference proteome</keyword>
<comment type="subcellular location">
    <subcellularLocation>
        <location evidence="1">Nucleus</location>
    </subcellularLocation>
</comment>
<keyword evidence="6" id="KW-0539">Nucleus</keyword>
<dbReference type="FunFam" id="2.20.25.80:FF:000003">
    <property type="entry name" value="WRKY transcription factor 57"/>
    <property type="match status" value="1"/>
</dbReference>
<evidence type="ECO:0000256" key="7">
    <source>
        <dbReference type="SAM" id="MobiDB-lite"/>
    </source>
</evidence>
<name>A0AAN7ILV8_QUERU</name>
<feature type="compositionally biased region" description="Low complexity" evidence="7">
    <location>
        <begin position="75"/>
        <end position="110"/>
    </location>
</feature>
<evidence type="ECO:0000313" key="9">
    <source>
        <dbReference type="EMBL" id="KAK4586463.1"/>
    </source>
</evidence>
<dbReference type="EMBL" id="JAXUIC010000006">
    <property type="protein sequence ID" value="KAK4586463.1"/>
    <property type="molecule type" value="Genomic_DNA"/>
</dbReference>
<evidence type="ECO:0000313" key="10">
    <source>
        <dbReference type="Proteomes" id="UP001324115"/>
    </source>
</evidence>
<feature type="compositionally biased region" description="Basic residues" evidence="7">
    <location>
        <begin position="157"/>
        <end position="167"/>
    </location>
</feature>
<gene>
    <name evidence="9" type="ORF">RGQ29_023557</name>
</gene>
<feature type="compositionally biased region" description="Low complexity" evidence="7">
    <location>
        <begin position="125"/>
        <end position="136"/>
    </location>
</feature>
<evidence type="ECO:0000256" key="1">
    <source>
        <dbReference type="ARBA" id="ARBA00004123"/>
    </source>
</evidence>
<dbReference type="InterPro" id="IPR017396">
    <property type="entry name" value="TF_WRKY_IIc"/>
</dbReference>
<keyword evidence="4" id="KW-0238">DNA-binding</keyword>
<dbReference type="InterPro" id="IPR044810">
    <property type="entry name" value="WRKY_plant"/>
</dbReference>
<evidence type="ECO:0000256" key="3">
    <source>
        <dbReference type="ARBA" id="ARBA00023015"/>
    </source>
</evidence>
<evidence type="ECO:0000256" key="6">
    <source>
        <dbReference type="ARBA" id="ARBA00023242"/>
    </source>
</evidence>
<comment type="similarity">
    <text evidence="2">Belongs to the WRKY group II-c family.</text>
</comment>
<dbReference type="Pfam" id="PF03106">
    <property type="entry name" value="WRKY"/>
    <property type="match status" value="1"/>
</dbReference>
<dbReference type="PANTHER" id="PTHR31221">
    <property type="entry name" value="WRKY TRANSCRIPTION FACTOR PROTEIN 1-RELATED"/>
    <property type="match status" value="1"/>
</dbReference>